<dbReference type="Pfam" id="PF01031">
    <property type="entry name" value="Dynamin_M"/>
    <property type="match status" value="1"/>
</dbReference>
<organism evidence="5 6">
    <name type="scientific">Canariomyces notabilis</name>
    <dbReference type="NCBI Taxonomy" id="2074819"/>
    <lineage>
        <taxon>Eukaryota</taxon>
        <taxon>Fungi</taxon>
        <taxon>Dikarya</taxon>
        <taxon>Ascomycota</taxon>
        <taxon>Pezizomycotina</taxon>
        <taxon>Sordariomycetes</taxon>
        <taxon>Sordariomycetidae</taxon>
        <taxon>Sordariales</taxon>
        <taxon>Chaetomiaceae</taxon>
        <taxon>Canariomyces</taxon>
    </lineage>
</organism>
<dbReference type="InterPro" id="IPR020850">
    <property type="entry name" value="GED_dom"/>
</dbReference>
<dbReference type="CDD" id="cd08771">
    <property type="entry name" value="DLP_1"/>
    <property type="match status" value="1"/>
</dbReference>
<dbReference type="GO" id="GO:0006897">
    <property type="term" value="P:endocytosis"/>
    <property type="evidence" value="ECO:0007669"/>
    <property type="project" value="TreeGrafter"/>
</dbReference>
<dbReference type="GO" id="GO:0000266">
    <property type="term" value="P:mitochondrial fission"/>
    <property type="evidence" value="ECO:0007669"/>
    <property type="project" value="TreeGrafter"/>
</dbReference>
<dbReference type="GO" id="GO:0005874">
    <property type="term" value="C:microtubule"/>
    <property type="evidence" value="ECO:0007669"/>
    <property type="project" value="TreeGrafter"/>
</dbReference>
<dbReference type="PANTHER" id="PTHR11566">
    <property type="entry name" value="DYNAMIN"/>
    <property type="match status" value="1"/>
</dbReference>
<reference evidence="5" key="2">
    <citation type="submission" date="2023-05" db="EMBL/GenBank/DDBJ databases">
        <authorList>
            <consortium name="Lawrence Berkeley National Laboratory"/>
            <person name="Steindorff A."/>
            <person name="Hensen N."/>
            <person name="Bonometti L."/>
            <person name="Westerberg I."/>
            <person name="Brannstrom I.O."/>
            <person name="Guillou S."/>
            <person name="Cros-Aarteil S."/>
            <person name="Calhoun S."/>
            <person name="Haridas S."/>
            <person name="Kuo A."/>
            <person name="Mondo S."/>
            <person name="Pangilinan J."/>
            <person name="Riley R."/>
            <person name="Labutti K."/>
            <person name="Andreopoulos B."/>
            <person name="Lipzen A."/>
            <person name="Chen C."/>
            <person name="Yanf M."/>
            <person name="Daum C."/>
            <person name="Ng V."/>
            <person name="Clum A."/>
            <person name="Ohm R."/>
            <person name="Martin F."/>
            <person name="Silar P."/>
            <person name="Natvig D."/>
            <person name="Lalanne C."/>
            <person name="Gautier V."/>
            <person name="Ament-Velasquez S.L."/>
            <person name="Kruys A."/>
            <person name="Hutchinson M.I."/>
            <person name="Powell A.J."/>
            <person name="Barry K."/>
            <person name="Miller A.N."/>
            <person name="Grigoriev I.V."/>
            <person name="Debuchy R."/>
            <person name="Gladieux P."/>
            <person name="Thoren M.H."/>
            <person name="Johannesson H."/>
        </authorList>
    </citation>
    <scope>NUCLEOTIDE SEQUENCE</scope>
    <source>
        <strain evidence="5">CBS 508.74</strain>
    </source>
</reference>
<accession>A0AAN6TE56</accession>
<dbReference type="PROSITE" id="PS51388">
    <property type="entry name" value="GED"/>
    <property type="match status" value="1"/>
</dbReference>
<dbReference type="RefSeq" id="XP_064670327.1">
    <property type="nucleotide sequence ID" value="XM_064818799.1"/>
</dbReference>
<dbReference type="Gene3D" id="1.20.120.1240">
    <property type="entry name" value="Dynamin, middle domain"/>
    <property type="match status" value="1"/>
</dbReference>
<dbReference type="Pfam" id="PF00350">
    <property type="entry name" value="Dynamin_N"/>
    <property type="match status" value="1"/>
</dbReference>
<evidence type="ECO:0000313" key="6">
    <source>
        <dbReference type="Proteomes" id="UP001302812"/>
    </source>
</evidence>
<evidence type="ECO:0000256" key="2">
    <source>
        <dbReference type="ARBA" id="ARBA00023134"/>
    </source>
</evidence>
<keyword evidence="2" id="KW-0342">GTP-binding</keyword>
<evidence type="ECO:0000256" key="1">
    <source>
        <dbReference type="ARBA" id="ARBA00022741"/>
    </source>
</evidence>
<comment type="caution">
    <text evidence="5">The sequence shown here is derived from an EMBL/GenBank/DDBJ whole genome shotgun (WGS) entry which is preliminary data.</text>
</comment>
<dbReference type="InterPro" id="IPR000375">
    <property type="entry name" value="Dynamin_stalk"/>
</dbReference>
<keyword evidence="6" id="KW-1185">Reference proteome</keyword>
<dbReference type="SMART" id="SM00053">
    <property type="entry name" value="DYNc"/>
    <property type="match status" value="1"/>
</dbReference>
<protein>
    <recommendedName>
        <fullName evidence="4">GED domain-containing protein</fullName>
    </recommendedName>
</protein>
<dbReference type="GeneID" id="89942925"/>
<dbReference type="GO" id="GO:0003924">
    <property type="term" value="F:GTPase activity"/>
    <property type="evidence" value="ECO:0007669"/>
    <property type="project" value="InterPro"/>
</dbReference>
<dbReference type="InterPro" id="IPR027417">
    <property type="entry name" value="P-loop_NTPase"/>
</dbReference>
<dbReference type="SUPFAM" id="SSF52540">
    <property type="entry name" value="P-loop containing nucleoside triphosphate hydrolases"/>
    <property type="match status" value="1"/>
</dbReference>
<feature type="compositionally biased region" description="Basic and acidic residues" evidence="3">
    <location>
        <begin position="685"/>
        <end position="698"/>
    </location>
</feature>
<dbReference type="GO" id="GO:0005525">
    <property type="term" value="F:GTP binding"/>
    <property type="evidence" value="ECO:0007669"/>
    <property type="project" value="InterPro"/>
</dbReference>
<dbReference type="InterPro" id="IPR022812">
    <property type="entry name" value="Dynamin"/>
</dbReference>
<dbReference type="InterPro" id="IPR045063">
    <property type="entry name" value="Dynamin_N"/>
</dbReference>
<dbReference type="GO" id="GO:0005739">
    <property type="term" value="C:mitochondrion"/>
    <property type="evidence" value="ECO:0007669"/>
    <property type="project" value="TreeGrafter"/>
</dbReference>
<dbReference type="Proteomes" id="UP001302812">
    <property type="component" value="Unassembled WGS sequence"/>
</dbReference>
<name>A0AAN6TE56_9PEZI</name>
<dbReference type="EMBL" id="MU853341">
    <property type="protein sequence ID" value="KAK4112757.1"/>
    <property type="molecule type" value="Genomic_DNA"/>
</dbReference>
<dbReference type="PRINTS" id="PR00195">
    <property type="entry name" value="DYNAMIN"/>
</dbReference>
<evidence type="ECO:0000256" key="3">
    <source>
        <dbReference type="SAM" id="MobiDB-lite"/>
    </source>
</evidence>
<dbReference type="GO" id="GO:0008017">
    <property type="term" value="F:microtubule binding"/>
    <property type="evidence" value="ECO:0007669"/>
    <property type="project" value="TreeGrafter"/>
</dbReference>
<proteinExistence type="predicted"/>
<feature type="region of interest" description="Disordered" evidence="3">
    <location>
        <begin position="668"/>
        <end position="712"/>
    </location>
</feature>
<dbReference type="GO" id="GO:0048312">
    <property type="term" value="P:intracellular distribution of mitochondria"/>
    <property type="evidence" value="ECO:0007669"/>
    <property type="project" value="TreeGrafter"/>
</dbReference>
<dbReference type="PANTHER" id="PTHR11566:SF21">
    <property type="entry name" value="DYNAMIN RELATED PROTEIN 1, ISOFORM A"/>
    <property type="match status" value="1"/>
</dbReference>
<sequence>MARAIRVDDALSKLCSKDQLALLDAINQLRLQGLSNYISLPQIIVCGDYNLCTRFPTELVLRRNTQRSARVSIVPHESRTESEKEALREFREELSGFDELPKLVENAKSRMGITVHGRAFAKDILRIEISGPDRPHLTITRHQSSADVKLVQDVVQSYMIESRCIILAVVSAKNDFANQIVLKLAREADESGVRTLGIITKPDTLTRDSGSEAMYVALARNQEIAFRHGWHVVKNMDSEKGSWTLSERDAQEAEFFSSGVWTSLPQSSLGVGKLRSRLSKLLLGHIASSLPSLMREISDRFKICKKQLDEFGDPRASLDEQRLYLMQVSQSFHTLVKSSVTGNYIHSFFQDAKTELGYRQRIRAIVQNLNEDFETEISTQGHFREIVNGPLAGLAGTKAPIKIEEETFISQIERLMKKTRGLADLFKEQSQPWEGIARRHVDKVWKAASNFVELIFEHTADPSTAKSLLHEVCEPAMKAILAEMREKIQELLRPHQEGHPITYNDDFARKLQELRHERRRKEIEKTVCETFGVQFLMNNYNLAGGYNLRLLADRLIGSKEPDVKRSAAIDALDCLNAYYKVALKRFIDDVAVEVIEAKLVSALNKILDPVSVYQMPTDQVSRIAGEPEETRIEREQLNRQLEVLRNGLDTCKRFIGFRFGDASVNGKRSFDDLDSDSEQPTGGDSQKKTSEQNGDKRLASGAPQNQGEEEEL</sequence>
<dbReference type="InterPro" id="IPR001401">
    <property type="entry name" value="Dynamin_GTPase"/>
</dbReference>
<dbReference type="AlphaFoldDB" id="A0AAN6TE56"/>
<dbReference type="GO" id="GO:0016559">
    <property type="term" value="P:peroxisome fission"/>
    <property type="evidence" value="ECO:0007669"/>
    <property type="project" value="TreeGrafter"/>
</dbReference>
<gene>
    <name evidence="5" type="ORF">N656DRAFT_836798</name>
</gene>
<keyword evidence="1" id="KW-0547">Nucleotide-binding</keyword>
<evidence type="ECO:0000259" key="4">
    <source>
        <dbReference type="PROSITE" id="PS51388"/>
    </source>
</evidence>
<evidence type="ECO:0000313" key="5">
    <source>
        <dbReference type="EMBL" id="KAK4112757.1"/>
    </source>
</evidence>
<feature type="domain" description="GED" evidence="4">
    <location>
        <begin position="568"/>
        <end position="659"/>
    </location>
</feature>
<dbReference type="GO" id="GO:0016020">
    <property type="term" value="C:membrane"/>
    <property type="evidence" value="ECO:0007669"/>
    <property type="project" value="TreeGrafter"/>
</dbReference>
<reference evidence="5" key="1">
    <citation type="journal article" date="2023" name="Mol. Phylogenet. Evol.">
        <title>Genome-scale phylogeny and comparative genomics of the fungal order Sordariales.</title>
        <authorList>
            <person name="Hensen N."/>
            <person name="Bonometti L."/>
            <person name="Westerberg I."/>
            <person name="Brannstrom I.O."/>
            <person name="Guillou S."/>
            <person name="Cros-Aarteil S."/>
            <person name="Calhoun S."/>
            <person name="Haridas S."/>
            <person name="Kuo A."/>
            <person name="Mondo S."/>
            <person name="Pangilinan J."/>
            <person name="Riley R."/>
            <person name="LaButti K."/>
            <person name="Andreopoulos B."/>
            <person name="Lipzen A."/>
            <person name="Chen C."/>
            <person name="Yan M."/>
            <person name="Daum C."/>
            <person name="Ng V."/>
            <person name="Clum A."/>
            <person name="Steindorff A."/>
            <person name="Ohm R.A."/>
            <person name="Martin F."/>
            <person name="Silar P."/>
            <person name="Natvig D.O."/>
            <person name="Lalanne C."/>
            <person name="Gautier V."/>
            <person name="Ament-Velasquez S.L."/>
            <person name="Kruys A."/>
            <person name="Hutchinson M.I."/>
            <person name="Powell A.J."/>
            <person name="Barry K."/>
            <person name="Miller A.N."/>
            <person name="Grigoriev I.V."/>
            <person name="Debuchy R."/>
            <person name="Gladieux P."/>
            <person name="Hiltunen Thoren M."/>
            <person name="Johannesson H."/>
        </authorList>
    </citation>
    <scope>NUCLEOTIDE SEQUENCE</scope>
    <source>
        <strain evidence="5">CBS 508.74</strain>
    </source>
</reference>
<dbReference type="Gene3D" id="3.40.50.300">
    <property type="entry name" value="P-loop containing nucleotide triphosphate hydrolases"/>
    <property type="match status" value="1"/>
</dbReference>